<name>A0A426X4T2_ENSVE</name>
<comment type="caution">
    <text evidence="1">The sequence shown here is derived from an EMBL/GenBank/DDBJ whole genome shotgun (WGS) entry which is preliminary data.</text>
</comment>
<gene>
    <name evidence="1" type="ORF">B296_00054185</name>
</gene>
<dbReference type="EMBL" id="AMZH03026737">
    <property type="protein sequence ID" value="RRT34468.1"/>
    <property type="molecule type" value="Genomic_DNA"/>
</dbReference>
<dbReference type="Proteomes" id="UP000287651">
    <property type="component" value="Unassembled WGS sequence"/>
</dbReference>
<protein>
    <submittedName>
        <fullName evidence="1">Uncharacterized protein</fullName>
    </submittedName>
</protein>
<accession>A0A426X4T2</accession>
<organism evidence="1 2">
    <name type="scientific">Ensete ventricosum</name>
    <name type="common">Abyssinian banana</name>
    <name type="synonym">Musa ensete</name>
    <dbReference type="NCBI Taxonomy" id="4639"/>
    <lineage>
        <taxon>Eukaryota</taxon>
        <taxon>Viridiplantae</taxon>
        <taxon>Streptophyta</taxon>
        <taxon>Embryophyta</taxon>
        <taxon>Tracheophyta</taxon>
        <taxon>Spermatophyta</taxon>
        <taxon>Magnoliopsida</taxon>
        <taxon>Liliopsida</taxon>
        <taxon>Zingiberales</taxon>
        <taxon>Musaceae</taxon>
        <taxon>Ensete</taxon>
    </lineage>
</organism>
<evidence type="ECO:0000313" key="2">
    <source>
        <dbReference type="Proteomes" id="UP000287651"/>
    </source>
</evidence>
<dbReference type="AlphaFoldDB" id="A0A426X4T2"/>
<proteinExistence type="predicted"/>
<evidence type="ECO:0000313" key="1">
    <source>
        <dbReference type="EMBL" id="RRT34468.1"/>
    </source>
</evidence>
<reference evidence="1 2" key="1">
    <citation type="journal article" date="2014" name="Agronomy (Basel)">
        <title>A Draft Genome Sequence for Ensete ventricosum, the Drought-Tolerant Tree Against Hunger.</title>
        <authorList>
            <person name="Harrison J."/>
            <person name="Moore K.A."/>
            <person name="Paszkiewicz K."/>
            <person name="Jones T."/>
            <person name="Grant M."/>
            <person name="Ambacheew D."/>
            <person name="Muzemil S."/>
            <person name="Studholme D.J."/>
        </authorList>
    </citation>
    <scope>NUCLEOTIDE SEQUENCE [LARGE SCALE GENOMIC DNA]</scope>
</reference>
<sequence>MVFLSKNHNHLVFGRELLQLSGLCCTTTFPLPPIAAFEINGGVLQEAIAGLPRRPCRGSLVHNLLPYRSWLPITCCSQSTSVFSTKIEHPFRQHTQQIPAAFFSIADHISFLLASSILSERRHLEGLGHITARPIAIFFLYYSSAVLPHCSLTYRSSRLPH</sequence>